<dbReference type="InterPro" id="IPR021559">
    <property type="entry name" value="DUF3019"/>
</dbReference>
<accession>A0A0C1MJR3</accession>
<evidence type="ECO:0000313" key="2">
    <source>
        <dbReference type="Proteomes" id="UP000031327"/>
    </source>
</evidence>
<gene>
    <name evidence="1" type="ORF">JF50_22335</name>
</gene>
<comment type="caution">
    <text evidence="1">The sequence shown here is derived from an EMBL/GenBank/DDBJ whole genome shotgun (WGS) entry which is preliminary data.</text>
</comment>
<dbReference type="EMBL" id="JWIC01000010">
    <property type="protein sequence ID" value="KID54643.1"/>
    <property type="molecule type" value="Genomic_DNA"/>
</dbReference>
<evidence type="ECO:0000313" key="1">
    <source>
        <dbReference type="EMBL" id="KID54643.1"/>
    </source>
</evidence>
<organism evidence="1 2">
    <name type="scientific">Pseudoalteromonas luteoviolacea</name>
    <dbReference type="NCBI Taxonomy" id="43657"/>
    <lineage>
        <taxon>Bacteria</taxon>
        <taxon>Pseudomonadati</taxon>
        <taxon>Pseudomonadota</taxon>
        <taxon>Gammaproteobacteria</taxon>
        <taxon>Alteromonadales</taxon>
        <taxon>Pseudoalteromonadaceae</taxon>
        <taxon>Pseudoalteromonas</taxon>
    </lineage>
</organism>
<sequence>MYFRFTWVIWASLATLATESTANDKRKGILNASPTKCVALNQGRTCYADVVFDISAPTAGDYCLRESESKRILQCWANTDSFSYTLNFGSIESVSYELIAKAHSDVLAVTTIEVNWVHKVRTKKRRWRLF</sequence>
<dbReference type="Proteomes" id="UP000031327">
    <property type="component" value="Unassembled WGS sequence"/>
</dbReference>
<dbReference type="RefSeq" id="WP_039611543.1">
    <property type="nucleotide sequence ID" value="NZ_JWIC01000010.1"/>
</dbReference>
<protein>
    <submittedName>
        <fullName evidence="1">Signal peptide protein</fullName>
    </submittedName>
</protein>
<reference evidence="1 2" key="1">
    <citation type="submission" date="2014-12" db="EMBL/GenBank/DDBJ databases">
        <title>Draft Genome Sequence of Pseudoalteromonas luteoviolacea HI1.</title>
        <authorList>
            <person name="Asahina A.Y."/>
            <person name="Hadfield M.G."/>
        </authorList>
    </citation>
    <scope>NUCLEOTIDE SEQUENCE [LARGE SCALE GENOMIC DNA]</scope>
    <source>
        <strain evidence="1 2">HI1</strain>
    </source>
</reference>
<dbReference type="Pfam" id="PF11456">
    <property type="entry name" value="DUF3019"/>
    <property type="match status" value="1"/>
</dbReference>
<dbReference type="OrthoDB" id="5772660at2"/>
<dbReference type="AlphaFoldDB" id="A0A0C1MJR3"/>
<proteinExistence type="predicted"/>
<name>A0A0C1MJR3_9GAMM</name>